<dbReference type="Proteomes" id="UP000310158">
    <property type="component" value="Unassembled WGS sequence"/>
</dbReference>
<keyword evidence="2" id="KW-0560">Oxidoreductase</keyword>
<protein>
    <submittedName>
        <fullName evidence="4">Uncharacterized protein</fullName>
    </submittedName>
</protein>
<comment type="caution">
    <text evidence="4">The sequence shown here is derived from an EMBL/GenBank/DDBJ whole genome shotgun (WGS) entry which is preliminary data.</text>
</comment>
<dbReference type="InterPro" id="IPR021765">
    <property type="entry name" value="UstYa-like"/>
</dbReference>
<accession>A0A4S4LNI1</accession>
<gene>
    <name evidence="4" type="ORF">EW146_g7117</name>
</gene>
<dbReference type="AlphaFoldDB" id="A0A4S4LNI1"/>
<dbReference type="Pfam" id="PF11807">
    <property type="entry name" value="UstYa"/>
    <property type="match status" value="1"/>
</dbReference>
<dbReference type="GO" id="GO:0016491">
    <property type="term" value="F:oxidoreductase activity"/>
    <property type="evidence" value="ECO:0007669"/>
    <property type="project" value="UniProtKB-KW"/>
</dbReference>
<dbReference type="EMBL" id="SGPL01000390">
    <property type="protein sequence ID" value="THH13068.1"/>
    <property type="molecule type" value="Genomic_DNA"/>
</dbReference>
<evidence type="ECO:0000256" key="1">
    <source>
        <dbReference type="ARBA" id="ARBA00004685"/>
    </source>
</evidence>
<proteinExistence type="inferred from homology"/>
<organism evidence="4 5">
    <name type="scientific">Bondarzewia mesenterica</name>
    <dbReference type="NCBI Taxonomy" id="1095465"/>
    <lineage>
        <taxon>Eukaryota</taxon>
        <taxon>Fungi</taxon>
        <taxon>Dikarya</taxon>
        <taxon>Basidiomycota</taxon>
        <taxon>Agaricomycotina</taxon>
        <taxon>Agaricomycetes</taxon>
        <taxon>Russulales</taxon>
        <taxon>Bondarzewiaceae</taxon>
        <taxon>Bondarzewia</taxon>
    </lineage>
</organism>
<evidence type="ECO:0000256" key="2">
    <source>
        <dbReference type="ARBA" id="ARBA00023002"/>
    </source>
</evidence>
<keyword evidence="5" id="KW-1185">Reference proteome</keyword>
<comment type="similarity">
    <text evidence="3">Belongs to the ustYa family.</text>
</comment>
<reference evidence="4 5" key="1">
    <citation type="submission" date="2019-02" db="EMBL/GenBank/DDBJ databases">
        <title>Genome sequencing of the rare red list fungi Bondarzewia mesenterica.</title>
        <authorList>
            <person name="Buettner E."/>
            <person name="Kellner H."/>
        </authorList>
    </citation>
    <scope>NUCLEOTIDE SEQUENCE [LARGE SCALE GENOMIC DNA]</scope>
    <source>
        <strain evidence="4 5">DSM 108281</strain>
    </source>
</reference>
<sequence>MRIPTPPQNMGKLALGLLSIANLVLLSLTVLNYTSREIIHSQSPPSFLLPVRLPVTATGYTYLGDSFPSTVPLRSSLSSLPSISYTFESSTRYTPTSSSLPSWFASLPHQLGYIRLGPNKRIFAISMSHASHCVYLFAKAIAEDWLSADEGGNEEHLHHCLNYVRQHLLCEADTMLEEYGWLESAKQGVIGTGGGRERVCRDWREVYELVERNYWEWMKFREQNWRGDN</sequence>
<dbReference type="PANTHER" id="PTHR33365:SF11">
    <property type="entry name" value="TAT PATHWAY SIGNAL SEQUENCE"/>
    <property type="match status" value="1"/>
</dbReference>
<name>A0A4S4LNI1_9AGAM</name>
<evidence type="ECO:0000313" key="4">
    <source>
        <dbReference type="EMBL" id="THH13068.1"/>
    </source>
</evidence>
<evidence type="ECO:0000256" key="3">
    <source>
        <dbReference type="ARBA" id="ARBA00035112"/>
    </source>
</evidence>
<dbReference type="GO" id="GO:0043386">
    <property type="term" value="P:mycotoxin biosynthetic process"/>
    <property type="evidence" value="ECO:0007669"/>
    <property type="project" value="InterPro"/>
</dbReference>
<comment type="pathway">
    <text evidence="1">Mycotoxin biosynthesis.</text>
</comment>
<dbReference type="PANTHER" id="PTHR33365">
    <property type="entry name" value="YALI0B05434P"/>
    <property type="match status" value="1"/>
</dbReference>
<dbReference type="OrthoDB" id="3687641at2759"/>
<evidence type="ECO:0000313" key="5">
    <source>
        <dbReference type="Proteomes" id="UP000310158"/>
    </source>
</evidence>